<sequence>MDYYLPDENGMGIYLLSQYGKETILISADPAIKKLADDSQIPFLPNLVEPAVMQEAINMLKL</sequence>
<proteinExistence type="predicted"/>
<dbReference type="EMBL" id="UINC01000965">
    <property type="protein sequence ID" value="SUZ65653.1"/>
    <property type="molecule type" value="Genomic_DNA"/>
</dbReference>
<dbReference type="AlphaFoldDB" id="A0A381PJN8"/>
<evidence type="ECO:0000313" key="1">
    <source>
        <dbReference type="EMBL" id="SUZ65653.1"/>
    </source>
</evidence>
<protein>
    <submittedName>
        <fullName evidence="1">Uncharacterized protein</fullName>
    </submittedName>
</protein>
<gene>
    <name evidence="1" type="ORF">METZ01_LOCUS18507</name>
</gene>
<reference evidence="1" key="1">
    <citation type="submission" date="2018-05" db="EMBL/GenBank/DDBJ databases">
        <authorList>
            <person name="Lanie J.A."/>
            <person name="Ng W.-L."/>
            <person name="Kazmierczak K.M."/>
            <person name="Andrzejewski T.M."/>
            <person name="Davidsen T.M."/>
            <person name="Wayne K.J."/>
            <person name="Tettelin H."/>
            <person name="Glass J.I."/>
            <person name="Rusch D."/>
            <person name="Podicherti R."/>
            <person name="Tsui H.-C.T."/>
            <person name="Winkler M.E."/>
        </authorList>
    </citation>
    <scope>NUCLEOTIDE SEQUENCE</scope>
</reference>
<organism evidence="1">
    <name type="scientific">marine metagenome</name>
    <dbReference type="NCBI Taxonomy" id="408172"/>
    <lineage>
        <taxon>unclassified sequences</taxon>
        <taxon>metagenomes</taxon>
        <taxon>ecological metagenomes</taxon>
    </lineage>
</organism>
<accession>A0A381PJN8</accession>
<name>A0A381PJN8_9ZZZZ</name>